<feature type="non-terminal residue" evidence="1">
    <location>
        <position position="1"/>
    </location>
</feature>
<dbReference type="AlphaFoldDB" id="A0A699YV89"/>
<reference evidence="1 2" key="1">
    <citation type="submission" date="2020-02" db="EMBL/GenBank/DDBJ databases">
        <title>Draft genome sequence of Haematococcus lacustris strain NIES-144.</title>
        <authorList>
            <person name="Morimoto D."/>
            <person name="Nakagawa S."/>
            <person name="Yoshida T."/>
            <person name="Sawayama S."/>
        </authorList>
    </citation>
    <scope>NUCLEOTIDE SEQUENCE [LARGE SCALE GENOMIC DNA]</scope>
    <source>
        <strain evidence="1 2">NIES-144</strain>
    </source>
</reference>
<proteinExistence type="predicted"/>
<dbReference type="EMBL" id="BLLF01000340">
    <property type="protein sequence ID" value="GFH10724.1"/>
    <property type="molecule type" value="Genomic_DNA"/>
</dbReference>
<keyword evidence="2" id="KW-1185">Reference proteome</keyword>
<evidence type="ECO:0000313" key="2">
    <source>
        <dbReference type="Proteomes" id="UP000485058"/>
    </source>
</evidence>
<gene>
    <name evidence="1" type="ORF">HaLaN_06089</name>
</gene>
<sequence>MQELQDLYGFNINVTPLQRAEREACDAHSATRQPEWMLCVEQDQMPGEAKAKEMIRKGIPPPCRTW</sequence>
<name>A0A699YV89_HAELA</name>
<comment type="caution">
    <text evidence="1">The sequence shown here is derived from an EMBL/GenBank/DDBJ whole genome shotgun (WGS) entry which is preliminary data.</text>
</comment>
<organism evidence="1 2">
    <name type="scientific">Haematococcus lacustris</name>
    <name type="common">Green alga</name>
    <name type="synonym">Haematococcus pluvialis</name>
    <dbReference type="NCBI Taxonomy" id="44745"/>
    <lineage>
        <taxon>Eukaryota</taxon>
        <taxon>Viridiplantae</taxon>
        <taxon>Chlorophyta</taxon>
        <taxon>core chlorophytes</taxon>
        <taxon>Chlorophyceae</taxon>
        <taxon>CS clade</taxon>
        <taxon>Chlamydomonadales</taxon>
        <taxon>Haematococcaceae</taxon>
        <taxon>Haematococcus</taxon>
    </lineage>
</organism>
<accession>A0A699YV89</accession>
<protein>
    <submittedName>
        <fullName evidence="1">Rab-GAP TBC domain-containing protein</fullName>
    </submittedName>
</protein>
<evidence type="ECO:0000313" key="1">
    <source>
        <dbReference type="EMBL" id="GFH10724.1"/>
    </source>
</evidence>
<dbReference type="Proteomes" id="UP000485058">
    <property type="component" value="Unassembled WGS sequence"/>
</dbReference>